<feature type="binding site" evidence="6">
    <location>
        <position position="98"/>
    </location>
    <ligand>
        <name>substrate</name>
    </ligand>
</feature>
<comment type="function">
    <text evidence="6">Catalyzes the interconversion of beta-pyran and beta-furan forms of D-ribose.</text>
</comment>
<dbReference type="HAMAP" id="MF_01661">
    <property type="entry name" value="D_rib_pyranase"/>
    <property type="match status" value="1"/>
</dbReference>
<comment type="subunit">
    <text evidence="6">Homodecamer.</text>
</comment>
<organism evidence="7 8">
    <name type="scientific">Paenibacillus shirakamiensis</name>
    <dbReference type="NCBI Taxonomy" id="1265935"/>
    <lineage>
        <taxon>Bacteria</taxon>
        <taxon>Bacillati</taxon>
        <taxon>Bacillota</taxon>
        <taxon>Bacilli</taxon>
        <taxon>Bacillales</taxon>
        <taxon>Paenibacillaceae</taxon>
        <taxon>Paenibacillus</taxon>
    </lineage>
</organism>
<comment type="subcellular location">
    <subcellularLocation>
        <location evidence="6">Cytoplasm</location>
    </subcellularLocation>
</comment>
<proteinExistence type="inferred from homology"/>
<evidence type="ECO:0000256" key="6">
    <source>
        <dbReference type="HAMAP-Rule" id="MF_01661"/>
    </source>
</evidence>
<feature type="binding site" evidence="6">
    <location>
        <position position="28"/>
    </location>
    <ligand>
        <name>substrate</name>
    </ligand>
</feature>
<comment type="pathway">
    <text evidence="6">Carbohydrate metabolism; D-ribose degradation; D-ribose 5-phosphate from beta-D-ribopyranose: step 1/2.</text>
</comment>
<comment type="caution">
    <text evidence="7">The sequence shown here is derived from an EMBL/GenBank/DDBJ whole genome shotgun (WGS) entry which is preliminary data.</text>
</comment>
<keyword evidence="5 6" id="KW-0119">Carbohydrate metabolism</keyword>
<dbReference type="GO" id="GO:0062193">
    <property type="term" value="F:D-ribose pyranase activity"/>
    <property type="evidence" value="ECO:0007669"/>
    <property type="project" value="UniProtKB-EC"/>
</dbReference>
<evidence type="ECO:0000256" key="5">
    <source>
        <dbReference type="ARBA" id="ARBA00023277"/>
    </source>
</evidence>
<accession>A0ABS4JK43</accession>
<sequence length="132" mass="14544">MKKHGMLNSHISKVLSDLGHTDQIVVADLGLPIPAGVLKIDLALTYGMPSFQTVINLIAEDMVIEKVMIAEEMRAENPLQSDYIQQTFAACEIEQYTHEQFKALTRNAKVVIRTGEATAYANCILQAGVHFG</sequence>
<dbReference type="EC" id="5.4.99.62" evidence="2 6"/>
<evidence type="ECO:0000256" key="3">
    <source>
        <dbReference type="ARBA" id="ARBA00022490"/>
    </source>
</evidence>
<comment type="similarity">
    <text evidence="6">Belongs to the RbsD / FucU family. RbsD subfamily.</text>
</comment>
<protein>
    <recommendedName>
        <fullName evidence="2 6">D-ribose pyranase</fullName>
        <ecNumber evidence="2 6">5.4.99.62</ecNumber>
    </recommendedName>
</protein>
<dbReference type="Proteomes" id="UP001519288">
    <property type="component" value="Unassembled WGS sequence"/>
</dbReference>
<dbReference type="Pfam" id="PF05025">
    <property type="entry name" value="RbsD_FucU"/>
    <property type="match status" value="1"/>
</dbReference>
<dbReference type="SUPFAM" id="SSF102546">
    <property type="entry name" value="RbsD-like"/>
    <property type="match status" value="1"/>
</dbReference>
<dbReference type="PANTHER" id="PTHR37831">
    <property type="entry name" value="D-RIBOSE PYRANASE"/>
    <property type="match status" value="1"/>
</dbReference>
<keyword evidence="4 6" id="KW-0413">Isomerase</keyword>
<name>A0ABS4JK43_9BACL</name>
<evidence type="ECO:0000256" key="2">
    <source>
        <dbReference type="ARBA" id="ARBA00012862"/>
    </source>
</evidence>
<evidence type="ECO:0000313" key="8">
    <source>
        <dbReference type="Proteomes" id="UP001519288"/>
    </source>
</evidence>
<gene>
    <name evidence="6" type="primary">rbsD</name>
    <name evidence="7" type="ORF">J2Z69_002520</name>
</gene>
<dbReference type="Gene3D" id="3.40.1650.10">
    <property type="entry name" value="RbsD-like domain"/>
    <property type="match status" value="1"/>
</dbReference>
<evidence type="ECO:0000313" key="7">
    <source>
        <dbReference type="EMBL" id="MBP2001475.1"/>
    </source>
</evidence>
<dbReference type="PANTHER" id="PTHR37831:SF1">
    <property type="entry name" value="D-RIBOSE PYRANASE"/>
    <property type="match status" value="1"/>
</dbReference>
<dbReference type="InterPro" id="IPR007721">
    <property type="entry name" value="RbsD_FucU"/>
</dbReference>
<reference evidence="7 8" key="1">
    <citation type="submission" date="2021-03" db="EMBL/GenBank/DDBJ databases">
        <title>Genomic Encyclopedia of Type Strains, Phase IV (KMG-IV): sequencing the most valuable type-strain genomes for metagenomic binning, comparative biology and taxonomic classification.</title>
        <authorList>
            <person name="Goeker M."/>
        </authorList>
    </citation>
    <scope>NUCLEOTIDE SEQUENCE [LARGE SCALE GENOMIC DNA]</scope>
    <source>
        <strain evidence="7 8">DSM 26806</strain>
    </source>
</reference>
<comment type="catalytic activity">
    <reaction evidence="1 6">
        <text>beta-D-ribopyranose = beta-D-ribofuranose</text>
        <dbReference type="Rhea" id="RHEA:25432"/>
        <dbReference type="ChEBI" id="CHEBI:27476"/>
        <dbReference type="ChEBI" id="CHEBI:47002"/>
        <dbReference type="EC" id="5.4.99.62"/>
    </reaction>
</comment>
<feature type="binding site" evidence="6">
    <location>
        <begin position="120"/>
        <end position="122"/>
    </location>
    <ligand>
        <name>substrate</name>
    </ligand>
</feature>
<dbReference type="InterPro" id="IPR023064">
    <property type="entry name" value="D-ribose_pyranase"/>
</dbReference>
<dbReference type="RefSeq" id="WP_209862915.1">
    <property type="nucleotide sequence ID" value="NZ_JAGGLD010000004.1"/>
</dbReference>
<evidence type="ECO:0000256" key="4">
    <source>
        <dbReference type="ARBA" id="ARBA00023235"/>
    </source>
</evidence>
<dbReference type="EMBL" id="JAGGLD010000004">
    <property type="protein sequence ID" value="MBP2001475.1"/>
    <property type="molecule type" value="Genomic_DNA"/>
</dbReference>
<feature type="active site" description="Proton donor" evidence="6">
    <location>
        <position position="20"/>
    </location>
</feature>
<evidence type="ECO:0000256" key="1">
    <source>
        <dbReference type="ARBA" id="ARBA00000223"/>
    </source>
</evidence>
<keyword evidence="8" id="KW-1185">Reference proteome</keyword>
<keyword evidence="3 6" id="KW-0963">Cytoplasm</keyword>
<dbReference type="NCBIfam" id="NF008761">
    <property type="entry name" value="PRK11797.1"/>
    <property type="match status" value="1"/>
</dbReference>
<dbReference type="InterPro" id="IPR023750">
    <property type="entry name" value="RbsD-like_sf"/>
</dbReference>